<dbReference type="GO" id="GO:0016887">
    <property type="term" value="F:ATP hydrolysis activity"/>
    <property type="evidence" value="ECO:0007669"/>
    <property type="project" value="InterPro"/>
</dbReference>
<evidence type="ECO:0000256" key="1">
    <source>
        <dbReference type="ARBA" id="ARBA00005417"/>
    </source>
</evidence>
<evidence type="ECO:0000256" key="3">
    <source>
        <dbReference type="ARBA" id="ARBA00022741"/>
    </source>
</evidence>
<dbReference type="GO" id="GO:0005524">
    <property type="term" value="F:ATP binding"/>
    <property type="evidence" value="ECO:0007669"/>
    <property type="project" value="UniProtKB-KW"/>
</dbReference>
<dbReference type="PATRIC" id="fig|652.5.peg.1577"/>
<dbReference type="PANTHER" id="PTHR42734">
    <property type="entry name" value="METAL TRANSPORT SYSTEM ATP-BINDING PROTEIN TM_0124-RELATED"/>
    <property type="match status" value="1"/>
</dbReference>
<dbReference type="PANTHER" id="PTHR42734:SF17">
    <property type="entry name" value="METAL TRANSPORT SYSTEM ATP-BINDING PROTEIN TM_0124-RELATED"/>
    <property type="match status" value="1"/>
</dbReference>
<dbReference type="Pfam" id="PF00005">
    <property type="entry name" value="ABC_tran"/>
    <property type="match status" value="1"/>
</dbReference>
<evidence type="ECO:0000313" key="7">
    <source>
        <dbReference type="Proteomes" id="UP000058114"/>
    </source>
</evidence>
<protein>
    <submittedName>
        <fullName evidence="6">ABC transporter ATP-binding protein</fullName>
    </submittedName>
</protein>
<gene>
    <name evidence="6" type="ORF">WL1483_3831</name>
</gene>
<dbReference type="PROSITE" id="PS50893">
    <property type="entry name" value="ABC_TRANSPORTER_2"/>
    <property type="match status" value="1"/>
</dbReference>
<evidence type="ECO:0000259" key="5">
    <source>
        <dbReference type="PROSITE" id="PS50893"/>
    </source>
</evidence>
<dbReference type="InterPro" id="IPR050153">
    <property type="entry name" value="Metal_Ion_Import_ABC"/>
</dbReference>
<dbReference type="Gene3D" id="3.40.50.300">
    <property type="entry name" value="P-loop containing nucleotide triphosphate hydrolases"/>
    <property type="match status" value="1"/>
</dbReference>
<dbReference type="InterPro" id="IPR003439">
    <property type="entry name" value="ABC_transporter-like_ATP-bd"/>
</dbReference>
<dbReference type="STRING" id="652.WL1483_3831"/>
<dbReference type="EMBL" id="CP013067">
    <property type="protein sequence ID" value="ALP43250.1"/>
    <property type="molecule type" value="Genomic_DNA"/>
</dbReference>
<feature type="domain" description="ABC transporter" evidence="5">
    <location>
        <begin position="4"/>
        <end position="232"/>
    </location>
</feature>
<reference evidence="7" key="1">
    <citation type="submission" date="2015-10" db="EMBL/GenBank/DDBJ databases">
        <title>Complete Genome Sequence of Aeromonas schubertii strain WL1483.</title>
        <authorList>
            <person name="Liu L."/>
        </authorList>
    </citation>
    <scope>NUCLEOTIDE SEQUENCE [LARGE SCALE GENOMIC DNA]</scope>
    <source>
        <strain evidence="7">WL1483</strain>
    </source>
</reference>
<dbReference type="AlphaFoldDB" id="A0A0S2SNK6"/>
<dbReference type="SUPFAM" id="SSF52540">
    <property type="entry name" value="P-loop containing nucleoside triphosphate hydrolases"/>
    <property type="match status" value="1"/>
</dbReference>
<accession>A0A0S2SNK6</accession>
<organism evidence="6 7">
    <name type="scientific">Aeromonas schubertii</name>
    <dbReference type="NCBI Taxonomy" id="652"/>
    <lineage>
        <taxon>Bacteria</taxon>
        <taxon>Pseudomonadati</taxon>
        <taxon>Pseudomonadota</taxon>
        <taxon>Gammaproteobacteria</taxon>
        <taxon>Aeromonadales</taxon>
        <taxon>Aeromonadaceae</taxon>
        <taxon>Aeromonas</taxon>
    </lineage>
</organism>
<comment type="similarity">
    <text evidence="1">Belongs to the ABC transporter superfamily.</text>
</comment>
<sequence>MLALHAHHLHMQFGERPLFYIPELAIQPGEAIWLRGANGVGKTTLLKILAGLQRPTRGRLNNRPPLPLRLARRLGLGEPGPGRVIYLHQSPYLFDGTVRDNLGWGARRGSARRLVDALHRADLDHLAGEHVSLLSGGERQRLALARAWVLEPAFLLLDEPTANLDHHSIALMADLTQDLGSRGCARVVTSHQENLLTRHCQRHWLLQHGQLQESSPLTLYRMPTRDAHVQRA</sequence>
<reference evidence="6 7" key="2">
    <citation type="journal article" date="2016" name="Genome Announc.">
        <title>Complete Genome Sequence of the Highly Virulent Aeromonas schubertii Strain WL1483, Isolated from Diseased Snakehead Fish (Channa argus) in China.</title>
        <authorList>
            <person name="Liu L."/>
            <person name="Li N."/>
            <person name="Zhang D."/>
            <person name="Fu X."/>
            <person name="Shi C."/>
            <person name="Lin Q."/>
            <person name="Hao G."/>
        </authorList>
    </citation>
    <scope>NUCLEOTIDE SEQUENCE [LARGE SCALE GENOMIC DNA]</scope>
    <source>
        <strain evidence="6 7">WL1483</strain>
    </source>
</reference>
<evidence type="ECO:0000256" key="2">
    <source>
        <dbReference type="ARBA" id="ARBA00022448"/>
    </source>
</evidence>
<evidence type="ECO:0000256" key="4">
    <source>
        <dbReference type="ARBA" id="ARBA00022840"/>
    </source>
</evidence>
<evidence type="ECO:0000313" key="6">
    <source>
        <dbReference type="EMBL" id="ALP43250.1"/>
    </source>
</evidence>
<dbReference type="PROSITE" id="PS00211">
    <property type="entry name" value="ABC_TRANSPORTER_1"/>
    <property type="match status" value="1"/>
</dbReference>
<name>A0A0S2SNK6_9GAMM</name>
<dbReference type="KEGG" id="asr:WL1483_3831"/>
<dbReference type="InterPro" id="IPR003593">
    <property type="entry name" value="AAA+_ATPase"/>
</dbReference>
<keyword evidence="3" id="KW-0547">Nucleotide-binding</keyword>
<dbReference type="Proteomes" id="UP000058114">
    <property type="component" value="Chromosome"/>
</dbReference>
<dbReference type="InterPro" id="IPR027417">
    <property type="entry name" value="P-loop_NTPase"/>
</dbReference>
<keyword evidence="2" id="KW-0813">Transport</keyword>
<keyword evidence="4 6" id="KW-0067">ATP-binding</keyword>
<proteinExistence type="inferred from homology"/>
<dbReference type="SMART" id="SM00382">
    <property type="entry name" value="AAA"/>
    <property type="match status" value="1"/>
</dbReference>
<dbReference type="RefSeq" id="WP_050664597.1">
    <property type="nucleotide sequence ID" value="NZ_CDDB01000001.1"/>
</dbReference>
<dbReference type="InterPro" id="IPR017871">
    <property type="entry name" value="ABC_transporter-like_CS"/>
</dbReference>
<dbReference type="OrthoDB" id="9802264at2"/>